<proteinExistence type="predicted"/>
<evidence type="ECO:0000313" key="2">
    <source>
        <dbReference type="Proteomes" id="UP001150603"/>
    </source>
</evidence>
<keyword evidence="2" id="KW-1185">Reference proteome</keyword>
<sequence>MGYAKFKRFVFLGDSNADTGNLLRLTNNTYPDPRLYHQGRYCNGSIWADQLVAQLGIPSFNDAYGRATIDSELADSTITVDGAEIQIPALAIQVERLQDLGAEDLVFVQVGSNDLNALIDGSVTRVVGDTYTMPQLAGRLLQVVEAICEGARHVVVMNVRPREDYPAVLQRNDTEIREKSRRDTAEFNAAVAEGISELNERLGETHTLTVFDTYGFQKRISGDCAAYGIDPDVQTPCISVSSEDGSAILTNPETKLFYDTAHLAKRPQALLKDAMLEHITLHHIQ</sequence>
<protein>
    <submittedName>
        <fullName evidence="1">Uncharacterized protein</fullName>
    </submittedName>
</protein>
<organism evidence="1 2">
    <name type="scientific">Linderina macrospora</name>
    <dbReference type="NCBI Taxonomy" id="4868"/>
    <lineage>
        <taxon>Eukaryota</taxon>
        <taxon>Fungi</taxon>
        <taxon>Fungi incertae sedis</taxon>
        <taxon>Zoopagomycota</taxon>
        <taxon>Kickxellomycotina</taxon>
        <taxon>Kickxellomycetes</taxon>
        <taxon>Kickxellales</taxon>
        <taxon>Kickxellaceae</taxon>
        <taxon>Linderina</taxon>
    </lineage>
</organism>
<dbReference type="EMBL" id="JANBPW010000004">
    <property type="protein sequence ID" value="KAJ1951581.1"/>
    <property type="molecule type" value="Genomic_DNA"/>
</dbReference>
<dbReference type="Proteomes" id="UP001150603">
    <property type="component" value="Unassembled WGS sequence"/>
</dbReference>
<reference evidence="1" key="1">
    <citation type="submission" date="2022-07" db="EMBL/GenBank/DDBJ databases">
        <title>Phylogenomic reconstructions and comparative analyses of Kickxellomycotina fungi.</title>
        <authorList>
            <person name="Reynolds N.K."/>
            <person name="Stajich J.E."/>
            <person name="Barry K."/>
            <person name="Grigoriev I.V."/>
            <person name="Crous P."/>
            <person name="Smith M.E."/>
        </authorList>
    </citation>
    <scope>NUCLEOTIDE SEQUENCE</scope>
    <source>
        <strain evidence="1">NRRL 5244</strain>
    </source>
</reference>
<evidence type="ECO:0000313" key="1">
    <source>
        <dbReference type="EMBL" id="KAJ1951581.1"/>
    </source>
</evidence>
<comment type="caution">
    <text evidence="1">The sequence shown here is derived from an EMBL/GenBank/DDBJ whole genome shotgun (WGS) entry which is preliminary data.</text>
</comment>
<name>A0ACC1JI11_9FUNG</name>
<accession>A0ACC1JI11</accession>
<gene>
    <name evidence="1" type="ORF">FBU59_000056</name>
</gene>